<feature type="compositionally biased region" description="Pro residues" evidence="1">
    <location>
        <begin position="1"/>
        <end position="11"/>
    </location>
</feature>
<dbReference type="Proteomes" id="UP000308133">
    <property type="component" value="Unassembled WGS sequence"/>
</dbReference>
<reference evidence="2 3" key="1">
    <citation type="submission" date="2018-02" db="EMBL/GenBank/DDBJ databases">
        <title>Draft genome sequences of Elsinoe sp., causing black scab on jojoba.</title>
        <authorList>
            <person name="Stodart B."/>
            <person name="Jeffress S."/>
            <person name="Ash G."/>
            <person name="Arun Chinnappa K."/>
        </authorList>
    </citation>
    <scope>NUCLEOTIDE SEQUENCE [LARGE SCALE GENOMIC DNA]</scope>
    <source>
        <strain evidence="2 3">Hillstone_2</strain>
    </source>
</reference>
<feature type="region of interest" description="Disordered" evidence="1">
    <location>
        <begin position="280"/>
        <end position="421"/>
    </location>
</feature>
<evidence type="ECO:0000313" key="3">
    <source>
        <dbReference type="Proteomes" id="UP000308133"/>
    </source>
</evidence>
<accession>A0A4U7B921</accession>
<name>A0A4U7B921_9PEZI</name>
<proteinExistence type="predicted"/>
<feature type="compositionally biased region" description="Low complexity" evidence="1">
    <location>
        <begin position="390"/>
        <end position="400"/>
    </location>
</feature>
<feature type="compositionally biased region" description="Polar residues" evidence="1">
    <location>
        <begin position="81"/>
        <end position="99"/>
    </location>
</feature>
<feature type="region of interest" description="Disordered" evidence="1">
    <location>
        <begin position="1"/>
        <end position="99"/>
    </location>
</feature>
<organism evidence="2 3">
    <name type="scientific">Elsinoe australis</name>
    <dbReference type="NCBI Taxonomy" id="40998"/>
    <lineage>
        <taxon>Eukaryota</taxon>
        <taxon>Fungi</taxon>
        <taxon>Dikarya</taxon>
        <taxon>Ascomycota</taxon>
        <taxon>Pezizomycotina</taxon>
        <taxon>Dothideomycetes</taxon>
        <taxon>Dothideomycetidae</taxon>
        <taxon>Myriangiales</taxon>
        <taxon>Elsinoaceae</taxon>
        <taxon>Elsinoe</taxon>
    </lineage>
</organism>
<protein>
    <submittedName>
        <fullName evidence="2">Uncharacterized protein</fullName>
    </submittedName>
</protein>
<evidence type="ECO:0000313" key="2">
    <source>
        <dbReference type="EMBL" id="TKX26301.1"/>
    </source>
</evidence>
<feature type="compositionally biased region" description="Polar residues" evidence="1">
    <location>
        <begin position="176"/>
        <end position="196"/>
    </location>
</feature>
<feature type="region of interest" description="Disordered" evidence="1">
    <location>
        <begin position="157"/>
        <end position="237"/>
    </location>
</feature>
<feature type="compositionally biased region" description="Acidic residues" evidence="1">
    <location>
        <begin position="317"/>
        <end position="326"/>
    </location>
</feature>
<sequence>MTSAPSTPPPAQRLHTPPTPLHGSKYDNWAPCSPRRSSRVQEKQRQEFIASPPNTARGNLKSHALLKVTSTPKRSRARLANQETHQTLSPPCSPNVHQQQAQPGASITQEGELTVDDLFGYDGSSDRAQALEGMLPTPRKTPRRRDVNSTARIINFRPHAPADVLPTPRKRKNRVTLDSPQDSPSSSRINVFTDSQDCLPEMDHSDDNPFVGPRQTTRAGRKRKDRRNDDERTMDRLVQEGKGMIFMFRGKKIFRPYEEHQPTAEEEEPDHRYRDQNTRIRSAAGHTADRPLTRSSVRPRLLFRDEEQHDEMHNSDEEALTDIEEQDEHRDHSGTEEAEFDSSAQDDQVLTQSAAIVVTEETPSLAPPQLQLKGKKPSPFDSWPRQKPGSSSRSTSTKRSAPPTDEESIGKRTRSGNTSAN</sequence>
<feature type="compositionally biased region" description="Basic and acidic residues" evidence="1">
    <location>
        <begin position="226"/>
        <end position="237"/>
    </location>
</feature>
<feature type="compositionally biased region" description="Basic and acidic residues" evidence="1">
    <location>
        <begin position="302"/>
        <end position="316"/>
    </location>
</feature>
<dbReference type="EMBL" id="PTQR01000013">
    <property type="protein sequence ID" value="TKX26301.1"/>
    <property type="molecule type" value="Genomic_DNA"/>
</dbReference>
<feature type="compositionally biased region" description="Polar residues" evidence="1">
    <location>
        <begin position="342"/>
        <end position="354"/>
    </location>
</feature>
<evidence type="ECO:0000256" key="1">
    <source>
        <dbReference type="SAM" id="MobiDB-lite"/>
    </source>
</evidence>
<dbReference type="AlphaFoldDB" id="A0A4U7B921"/>
<gene>
    <name evidence="2" type="ORF">C1H76_1262</name>
</gene>
<comment type="caution">
    <text evidence="2">The sequence shown here is derived from an EMBL/GenBank/DDBJ whole genome shotgun (WGS) entry which is preliminary data.</text>
</comment>